<dbReference type="SMART" id="SM00421">
    <property type="entry name" value="HTH_LUXR"/>
    <property type="match status" value="1"/>
</dbReference>
<evidence type="ECO:0000256" key="5">
    <source>
        <dbReference type="PROSITE-ProRule" id="PRU00169"/>
    </source>
</evidence>
<gene>
    <name evidence="8" type="ORF">FO442_10095</name>
</gene>
<dbReference type="PRINTS" id="PR00038">
    <property type="entry name" value="HTHLUXR"/>
</dbReference>
<dbReference type="PANTHER" id="PTHR43214:SF41">
    <property type="entry name" value="NITRATE_NITRITE RESPONSE REGULATOR PROTEIN NARP"/>
    <property type="match status" value="1"/>
</dbReference>
<keyword evidence="3" id="KW-0238">DNA-binding</keyword>
<dbReference type="GO" id="GO:0000160">
    <property type="term" value="P:phosphorelay signal transduction system"/>
    <property type="evidence" value="ECO:0007669"/>
    <property type="project" value="InterPro"/>
</dbReference>
<keyword evidence="4" id="KW-0804">Transcription</keyword>
<evidence type="ECO:0000256" key="4">
    <source>
        <dbReference type="ARBA" id="ARBA00023163"/>
    </source>
</evidence>
<dbReference type="InterPro" id="IPR000792">
    <property type="entry name" value="Tscrpt_reg_LuxR_C"/>
</dbReference>
<organism evidence="8 9">
    <name type="scientific">Fluviicola chungangensis</name>
    <dbReference type="NCBI Taxonomy" id="2597671"/>
    <lineage>
        <taxon>Bacteria</taxon>
        <taxon>Pseudomonadati</taxon>
        <taxon>Bacteroidota</taxon>
        <taxon>Flavobacteriia</taxon>
        <taxon>Flavobacteriales</taxon>
        <taxon>Crocinitomicaceae</taxon>
        <taxon>Fluviicola</taxon>
    </lineage>
</organism>
<dbReference type="Proteomes" id="UP000316008">
    <property type="component" value="Unassembled WGS sequence"/>
</dbReference>
<name>A0A556MYN4_9FLAO</name>
<protein>
    <submittedName>
        <fullName evidence="8">Response regulator transcription factor</fullName>
    </submittedName>
</protein>
<evidence type="ECO:0000259" key="6">
    <source>
        <dbReference type="PROSITE" id="PS50043"/>
    </source>
</evidence>
<evidence type="ECO:0000259" key="7">
    <source>
        <dbReference type="PROSITE" id="PS50110"/>
    </source>
</evidence>
<dbReference type="PROSITE" id="PS50043">
    <property type="entry name" value="HTH_LUXR_2"/>
    <property type="match status" value="1"/>
</dbReference>
<dbReference type="PANTHER" id="PTHR43214">
    <property type="entry name" value="TWO-COMPONENT RESPONSE REGULATOR"/>
    <property type="match status" value="1"/>
</dbReference>
<dbReference type="SMART" id="SM00448">
    <property type="entry name" value="REC"/>
    <property type="match status" value="1"/>
</dbReference>
<reference evidence="8 9" key="1">
    <citation type="submission" date="2019-07" db="EMBL/GenBank/DDBJ databases">
        <authorList>
            <person name="Huq M.A."/>
        </authorList>
    </citation>
    <scope>NUCLEOTIDE SEQUENCE [LARGE SCALE GENOMIC DNA]</scope>
    <source>
        <strain evidence="8 9">MAH-3</strain>
    </source>
</reference>
<evidence type="ECO:0000256" key="3">
    <source>
        <dbReference type="ARBA" id="ARBA00023125"/>
    </source>
</evidence>
<sequence length="214" mass="24271">MKILIVDDHFVFREGIHLLLKQFNPVFEIVEASNGREALSLIRSNPPDVILMDSEMPEMNGTECLKELKQGDFSFIPVIMLTMHDQLNHMILMHDLGANGYLTKDSSIKEVVLAIETVTQGEEYYAAVIRTPFLKELSKREHTFFDKTNKLTAREVEVLQMICQEFSTEEIAANLFVSPLTINNHRRSLIAKTGAKNVAGLVMYAIKNGLFVIE</sequence>
<dbReference type="GO" id="GO:0003677">
    <property type="term" value="F:DNA binding"/>
    <property type="evidence" value="ECO:0007669"/>
    <property type="project" value="UniProtKB-KW"/>
</dbReference>
<dbReference type="CDD" id="cd06170">
    <property type="entry name" value="LuxR_C_like"/>
    <property type="match status" value="1"/>
</dbReference>
<dbReference type="Gene3D" id="3.40.50.2300">
    <property type="match status" value="1"/>
</dbReference>
<dbReference type="SUPFAM" id="SSF52172">
    <property type="entry name" value="CheY-like"/>
    <property type="match status" value="1"/>
</dbReference>
<feature type="modified residue" description="4-aspartylphosphate" evidence="5">
    <location>
        <position position="53"/>
    </location>
</feature>
<dbReference type="Pfam" id="PF00072">
    <property type="entry name" value="Response_reg"/>
    <property type="match status" value="1"/>
</dbReference>
<feature type="domain" description="HTH luxR-type" evidence="6">
    <location>
        <begin position="144"/>
        <end position="209"/>
    </location>
</feature>
<keyword evidence="2" id="KW-0805">Transcription regulation</keyword>
<feature type="domain" description="Response regulatory" evidence="7">
    <location>
        <begin position="2"/>
        <end position="119"/>
    </location>
</feature>
<dbReference type="GO" id="GO:0006355">
    <property type="term" value="P:regulation of DNA-templated transcription"/>
    <property type="evidence" value="ECO:0007669"/>
    <property type="project" value="InterPro"/>
</dbReference>
<evidence type="ECO:0000256" key="1">
    <source>
        <dbReference type="ARBA" id="ARBA00022553"/>
    </source>
</evidence>
<proteinExistence type="predicted"/>
<dbReference type="AlphaFoldDB" id="A0A556MYN4"/>
<accession>A0A556MYN4</accession>
<comment type="caution">
    <text evidence="8">The sequence shown here is derived from an EMBL/GenBank/DDBJ whole genome shotgun (WGS) entry which is preliminary data.</text>
</comment>
<dbReference type="CDD" id="cd17535">
    <property type="entry name" value="REC_NarL-like"/>
    <property type="match status" value="1"/>
</dbReference>
<dbReference type="SUPFAM" id="SSF46894">
    <property type="entry name" value="C-terminal effector domain of the bipartite response regulators"/>
    <property type="match status" value="1"/>
</dbReference>
<evidence type="ECO:0000313" key="9">
    <source>
        <dbReference type="Proteomes" id="UP000316008"/>
    </source>
</evidence>
<dbReference type="RefSeq" id="WP_144333055.1">
    <property type="nucleotide sequence ID" value="NZ_VLPL01000004.1"/>
</dbReference>
<evidence type="ECO:0000313" key="8">
    <source>
        <dbReference type="EMBL" id="TSJ44938.1"/>
    </source>
</evidence>
<dbReference type="OrthoDB" id="9795108at2"/>
<dbReference type="InterPro" id="IPR011006">
    <property type="entry name" value="CheY-like_superfamily"/>
</dbReference>
<dbReference type="InterPro" id="IPR001789">
    <property type="entry name" value="Sig_transdc_resp-reg_receiver"/>
</dbReference>
<keyword evidence="1 5" id="KW-0597">Phosphoprotein</keyword>
<dbReference type="InterPro" id="IPR016032">
    <property type="entry name" value="Sig_transdc_resp-reg_C-effctor"/>
</dbReference>
<dbReference type="EMBL" id="VLPL01000004">
    <property type="protein sequence ID" value="TSJ44938.1"/>
    <property type="molecule type" value="Genomic_DNA"/>
</dbReference>
<dbReference type="Pfam" id="PF00196">
    <property type="entry name" value="GerE"/>
    <property type="match status" value="1"/>
</dbReference>
<dbReference type="PROSITE" id="PS50110">
    <property type="entry name" value="RESPONSE_REGULATORY"/>
    <property type="match status" value="1"/>
</dbReference>
<dbReference type="InterPro" id="IPR058245">
    <property type="entry name" value="NreC/VraR/RcsB-like_REC"/>
</dbReference>
<evidence type="ECO:0000256" key="2">
    <source>
        <dbReference type="ARBA" id="ARBA00023015"/>
    </source>
</evidence>
<keyword evidence="9" id="KW-1185">Reference proteome</keyword>
<dbReference type="InterPro" id="IPR039420">
    <property type="entry name" value="WalR-like"/>
</dbReference>